<keyword evidence="3" id="KW-1185">Reference proteome</keyword>
<name>A0ABV8LU83_9ACTN</name>
<feature type="domain" description="Transcription regulator PadR N-terminal" evidence="1">
    <location>
        <begin position="14"/>
        <end position="86"/>
    </location>
</feature>
<dbReference type="SUPFAM" id="SSF46785">
    <property type="entry name" value="Winged helix' DNA-binding domain"/>
    <property type="match status" value="1"/>
</dbReference>
<sequence>MRQDLFRGHLETLLLAVLEDGPRHGYAISQELALRSGGVLSYPTGSLYPALRRLETAGLVQGAWAGDSGRQRRTYELTAAGRRTLAADKQDWQQFTTAVESVLRLT</sequence>
<dbReference type="Proteomes" id="UP001595816">
    <property type="component" value="Unassembled WGS sequence"/>
</dbReference>
<dbReference type="InterPro" id="IPR036388">
    <property type="entry name" value="WH-like_DNA-bd_sf"/>
</dbReference>
<gene>
    <name evidence="2" type="ORF">ACFOZ4_28485</name>
</gene>
<dbReference type="Pfam" id="PF03551">
    <property type="entry name" value="PadR"/>
    <property type="match status" value="1"/>
</dbReference>
<evidence type="ECO:0000313" key="2">
    <source>
        <dbReference type="EMBL" id="MFC4134566.1"/>
    </source>
</evidence>
<reference evidence="3" key="1">
    <citation type="journal article" date="2019" name="Int. J. Syst. Evol. Microbiol.">
        <title>The Global Catalogue of Microorganisms (GCM) 10K type strain sequencing project: providing services to taxonomists for standard genome sequencing and annotation.</title>
        <authorList>
            <consortium name="The Broad Institute Genomics Platform"/>
            <consortium name="The Broad Institute Genome Sequencing Center for Infectious Disease"/>
            <person name="Wu L."/>
            <person name="Ma J."/>
        </authorList>
    </citation>
    <scope>NUCLEOTIDE SEQUENCE [LARGE SCALE GENOMIC DNA]</scope>
    <source>
        <strain evidence="3">CGMCC 4.7289</strain>
    </source>
</reference>
<comment type="caution">
    <text evidence="2">The sequence shown here is derived from an EMBL/GenBank/DDBJ whole genome shotgun (WGS) entry which is preliminary data.</text>
</comment>
<dbReference type="PANTHER" id="PTHR33169:SF14">
    <property type="entry name" value="TRANSCRIPTIONAL REGULATOR RV3488"/>
    <property type="match status" value="1"/>
</dbReference>
<proteinExistence type="predicted"/>
<organism evidence="2 3">
    <name type="scientific">Hamadaea flava</name>
    <dbReference type="NCBI Taxonomy" id="1742688"/>
    <lineage>
        <taxon>Bacteria</taxon>
        <taxon>Bacillati</taxon>
        <taxon>Actinomycetota</taxon>
        <taxon>Actinomycetes</taxon>
        <taxon>Micromonosporales</taxon>
        <taxon>Micromonosporaceae</taxon>
        <taxon>Hamadaea</taxon>
    </lineage>
</organism>
<dbReference type="Gene3D" id="1.10.10.10">
    <property type="entry name" value="Winged helix-like DNA-binding domain superfamily/Winged helix DNA-binding domain"/>
    <property type="match status" value="1"/>
</dbReference>
<evidence type="ECO:0000259" key="1">
    <source>
        <dbReference type="Pfam" id="PF03551"/>
    </source>
</evidence>
<dbReference type="InterPro" id="IPR005149">
    <property type="entry name" value="Tscrpt_reg_PadR_N"/>
</dbReference>
<dbReference type="InterPro" id="IPR036390">
    <property type="entry name" value="WH_DNA-bd_sf"/>
</dbReference>
<dbReference type="InterPro" id="IPR052509">
    <property type="entry name" value="Metal_resp_DNA-bind_regulator"/>
</dbReference>
<dbReference type="RefSeq" id="WP_253761286.1">
    <property type="nucleotide sequence ID" value="NZ_JAMZDZ010000001.1"/>
</dbReference>
<evidence type="ECO:0000313" key="3">
    <source>
        <dbReference type="Proteomes" id="UP001595816"/>
    </source>
</evidence>
<accession>A0ABV8LU83</accession>
<protein>
    <submittedName>
        <fullName evidence="2">PadR family transcriptional regulator</fullName>
    </submittedName>
</protein>
<dbReference type="PANTHER" id="PTHR33169">
    <property type="entry name" value="PADR-FAMILY TRANSCRIPTIONAL REGULATOR"/>
    <property type="match status" value="1"/>
</dbReference>
<dbReference type="EMBL" id="JBHSAY010000015">
    <property type="protein sequence ID" value="MFC4134566.1"/>
    <property type="molecule type" value="Genomic_DNA"/>
</dbReference>